<sequence length="165" mass="17910">MEPNAPDKTTEGEHSVALLTAAAEDLMHDVSPLMDFPHQPSPLYSVDEMLEEAMHDYDGLDRLDSDTPEDEQPGDWPTNRTMQSPPRLTSCQKGKGKSMIPPSQEEDRACINAKAGPSSTMRGLDQPGLDQPRARPAPTAKTGTNATYRGSTQPTFEMPVATSVS</sequence>
<feature type="compositionally biased region" description="Polar residues" evidence="1">
    <location>
        <begin position="78"/>
        <end position="92"/>
    </location>
</feature>
<evidence type="ECO:0000313" key="2">
    <source>
        <dbReference type="EMBL" id="KAK0501066.1"/>
    </source>
</evidence>
<dbReference type="Proteomes" id="UP001175228">
    <property type="component" value="Unassembled WGS sequence"/>
</dbReference>
<dbReference type="AlphaFoldDB" id="A0AA39QFT8"/>
<name>A0AA39QFT8_9AGAR</name>
<organism evidence="2 3">
    <name type="scientific">Armillaria luteobubalina</name>
    <dbReference type="NCBI Taxonomy" id="153913"/>
    <lineage>
        <taxon>Eukaryota</taxon>
        <taxon>Fungi</taxon>
        <taxon>Dikarya</taxon>
        <taxon>Basidiomycota</taxon>
        <taxon>Agaricomycotina</taxon>
        <taxon>Agaricomycetes</taxon>
        <taxon>Agaricomycetidae</taxon>
        <taxon>Agaricales</taxon>
        <taxon>Marasmiineae</taxon>
        <taxon>Physalacriaceae</taxon>
        <taxon>Armillaria</taxon>
    </lineage>
</organism>
<gene>
    <name evidence="2" type="ORF">EDD18DRAFT_1348514</name>
</gene>
<comment type="caution">
    <text evidence="2">The sequence shown here is derived from an EMBL/GenBank/DDBJ whole genome shotgun (WGS) entry which is preliminary data.</text>
</comment>
<feature type="compositionally biased region" description="Basic and acidic residues" evidence="1">
    <location>
        <begin position="55"/>
        <end position="65"/>
    </location>
</feature>
<dbReference type="EMBL" id="JAUEPU010000007">
    <property type="protein sequence ID" value="KAK0501066.1"/>
    <property type="molecule type" value="Genomic_DNA"/>
</dbReference>
<keyword evidence="3" id="KW-1185">Reference proteome</keyword>
<protein>
    <submittedName>
        <fullName evidence="2">Uncharacterized protein</fullName>
    </submittedName>
</protein>
<feature type="region of interest" description="Disordered" evidence="1">
    <location>
        <begin position="55"/>
        <end position="165"/>
    </location>
</feature>
<proteinExistence type="predicted"/>
<reference evidence="2" key="1">
    <citation type="submission" date="2023-06" db="EMBL/GenBank/DDBJ databases">
        <authorList>
            <consortium name="Lawrence Berkeley National Laboratory"/>
            <person name="Ahrendt S."/>
            <person name="Sahu N."/>
            <person name="Indic B."/>
            <person name="Wong-Bajracharya J."/>
            <person name="Merenyi Z."/>
            <person name="Ke H.-M."/>
            <person name="Monk M."/>
            <person name="Kocsube S."/>
            <person name="Drula E."/>
            <person name="Lipzen A."/>
            <person name="Balint B."/>
            <person name="Henrissat B."/>
            <person name="Andreopoulos B."/>
            <person name="Martin F.M."/>
            <person name="Harder C.B."/>
            <person name="Rigling D."/>
            <person name="Ford K.L."/>
            <person name="Foster G.D."/>
            <person name="Pangilinan J."/>
            <person name="Papanicolaou A."/>
            <person name="Barry K."/>
            <person name="LaButti K."/>
            <person name="Viragh M."/>
            <person name="Koriabine M."/>
            <person name="Yan M."/>
            <person name="Riley R."/>
            <person name="Champramary S."/>
            <person name="Plett K.L."/>
            <person name="Tsai I.J."/>
            <person name="Slot J."/>
            <person name="Sipos G."/>
            <person name="Plett J."/>
            <person name="Nagy L.G."/>
            <person name="Grigoriev I.V."/>
        </authorList>
    </citation>
    <scope>NUCLEOTIDE SEQUENCE</scope>
    <source>
        <strain evidence="2">HWK02</strain>
    </source>
</reference>
<accession>A0AA39QFT8</accession>
<evidence type="ECO:0000256" key="1">
    <source>
        <dbReference type="SAM" id="MobiDB-lite"/>
    </source>
</evidence>
<feature type="compositionally biased region" description="Polar residues" evidence="1">
    <location>
        <begin position="141"/>
        <end position="155"/>
    </location>
</feature>
<evidence type="ECO:0000313" key="3">
    <source>
        <dbReference type="Proteomes" id="UP001175228"/>
    </source>
</evidence>